<feature type="domain" description="RapA2 cadherin-like" evidence="1">
    <location>
        <begin position="512"/>
        <end position="587"/>
    </location>
</feature>
<protein>
    <submittedName>
        <fullName evidence="2">Structural toxin protein RtxA</fullName>
    </submittedName>
</protein>
<feature type="domain" description="RapA2 cadherin-like" evidence="1">
    <location>
        <begin position="2240"/>
        <end position="2315"/>
    </location>
</feature>
<feature type="domain" description="RapA2 cadherin-like" evidence="1">
    <location>
        <begin position="1268"/>
        <end position="1343"/>
    </location>
</feature>
<feature type="domain" description="RapA2 cadherin-like" evidence="1">
    <location>
        <begin position="1052"/>
        <end position="1127"/>
    </location>
</feature>
<name>A0A378J5K5_9GAMM</name>
<feature type="domain" description="RapA2 cadherin-like" evidence="1">
    <location>
        <begin position="1592"/>
        <end position="1667"/>
    </location>
</feature>
<feature type="domain" description="RapA2 cadherin-like" evidence="1">
    <location>
        <begin position="2350"/>
        <end position="2423"/>
    </location>
</feature>
<feature type="domain" description="RapA2 cadherin-like" evidence="1">
    <location>
        <begin position="2782"/>
        <end position="2855"/>
    </location>
</feature>
<feature type="domain" description="RapA2 cadherin-like" evidence="1">
    <location>
        <begin position="404"/>
        <end position="479"/>
    </location>
</feature>
<dbReference type="NCBIfam" id="NF012211">
    <property type="entry name" value="tand_rpt_95"/>
    <property type="match status" value="1"/>
</dbReference>
<feature type="domain" description="RapA2 cadherin-like" evidence="1">
    <location>
        <begin position="2458"/>
        <end position="2531"/>
    </location>
</feature>
<proteinExistence type="predicted"/>
<feature type="domain" description="RapA2 cadherin-like" evidence="1">
    <location>
        <begin position="2134"/>
        <end position="2207"/>
    </location>
</feature>
<feature type="domain" description="RapA2 cadherin-like" evidence="1">
    <location>
        <begin position="1700"/>
        <end position="1775"/>
    </location>
</feature>
<dbReference type="EMBL" id="UGOA01000001">
    <property type="protein sequence ID" value="STX43033.1"/>
    <property type="molecule type" value="Genomic_DNA"/>
</dbReference>
<feature type="domain" description="RapA2 cadherin-like" evidence="1">
    <location>
        <begin position="2564"/>
        <end position="2639"/>
    </location>
</feature>
<accession>A0A378J5K5</accession>
<feature type="domain" description="RapA2 cadherin-like" evidence="1">
    <location>
        <begin position="1484"/>
        <end position="1559"/>
    </location>
</feature>
<keyword evidence="3" id="KW-1185">Reference proteome</keyword>
<dbReference type="OrthoDB" id="5650763at2"/>
<feature type="domain" description="RapA2 cadherin-like" evidence="1">
    <location>
        <begin position="1808"/>
        <end position="1883"/>
    </location>
</feature>
<feature type="domain" description="RapA2 cadherin-like" evidence="1">
    <location>
        <begin position="836"/>
        <end position="911"/>
    </location>
</feature>
<feature type="domain" description="RapA2 cadherin-like" evidence="1">
    <location>
        <begin position="944"/>
        <end position="1019"/>
    </location>
</feature>
<feature type="domain" description="RapA2 cadherin-like" evidence="1">
    <location>
        <begin position="1916"/>
        <end position="1991"/>
    </location>
</feature>
<dbReference type="Proteomes" id="UP000254677">
    <property type="component" value="Unassembled WGS sequence"/>
</dbReference>
<dbReference type="InterPro" id="IPR010221">
    <property type="entry name" value="VCBS_dom"/>
</dbReference>
<dbReference type="InterPro" id="IPR013783">
    <property type="entry name" value="Ig-like_fold"/>
</dbReference>
<dbReference type="PANTHER" id="PTHR14139:SF2">
    <property type="entry name" value="CALSYNTENIN-1"/>
    <property type="match status" value="1"/>
</dbReference>
<feature type="domain" description="RapA2 cadherin-like" evidence="1">
    <location>
        <begin position="2026"/>
        <end position="2099"/>
    </location>
</feature>
<feature type="domain" description="RapA2 cadherin-like" evidence="1">
    <location>
        <begin position="193"/>
        <end position="263"/>
    </location>
</feature>
<evidence type="ECO:0000313" key="2">
    <source>
        <dbReference type="EMBL" id="STX43033.1"/>
    </source>
</evidence>
<feature type="domain" description="RapA2 cadherin-like" evidence="1">
    <location>
        <begin position="1376"/>
        <end position="1451"/>
    </location>
</feature>
<feature type="domain" description="RapA2 cadherin-like" evidence="1">
    <location>
        <begin position="296"/>
        <end position="371"/>
    </location>
</feature>
<gene>
    <name evidence="2" type="primary">rtxA-2</name>
    <name evidence="2" type="ORF">NCTC13292_01916</name>
</gene>
<dbReference type="Pfam" id="PF17963">
    <property type="entry name" value="Big_9"/>
    <property type="match status" value="1"/>
</dbReference>
<dbReference type="Gene3D" id="2.60.40.10">
    <property type="entry name" value="Immunoglobulins"/>
    <property type="match status" value="25"/>
</dbReference>
<feature type="domain" description="RapA2 cadherin-like" evidence="1">
    <location>
        <begin position="2672"/>
        <end position="2747"/>
    </location>
</feature>
<dbReference type="Gene3D" id="2.60.40.1200">
    <property type="match status" value="1"/>
</dbReference>
<dbReference type="Pfam" id="PF17803">
    <property type="entry name" value="Cadherin_4"/>
    <property type="match status" value="25"/>
</dbReference>
<reference evidence="2 3" key="1">
    <citation type="submission" date="2018-06" db="EMBL/GenBank/DDBJ databases">
        <authorList>
            <consortium name="Pathogen Informatics"/>
            <person name="Doyle S."/>
        </authorList>
    </citation>
    <scope>NUCLEOTIDE SEQUENCE [LARGE SCALE GENOMIC DNA]</scope>
    <source>
        <strain evidence="2 3">NCTC13292</strain>
    </source>
</reference>
<feature type="domain" description="RapA2 cadherin-like" evidence="1">
    <location>
        <begin position="1160"/>
        <end position="1235"/>
    </location>
</feature>
<feature type="domain" description="RapA2 cadherin-like" evidence="1">
    <location>
        <begin position="728"/>
        <end position="803"/>
    </location>
</feature>
<evidence type="ECO:0000313" key="3">
    <source>
        <dbReference type="Proteomes" id="UP000254677"/>
    </source>
</evidence>
<sequence length="3789" mass="379898">MTTQKKCPVLGMLEMSKTIPGIVDSLNGLLIKSNASGQLSIAKNGTQVMKGEQLFLLSGDALLHATELGDIKLAVNTPFNLDGISPLLKNISQSSQEDIENLLQKAVDNGIDPVALLEALEATAAGEGPVLGSGGSIFVYEPSYGIGSVAAGFDTFSANTQEANGTEIPNILLPPGQKAILAEVDAAAGNITSITGINGVPQVGGVATAAVTEDANVINANLASGGTLTIADVDAGQSSFIAQPSVAGTYGTFTLAADGVWTYTANNAQTAIQQLGAGQTLTDSFTATSADGSASQTVTVTITGTNDVPEIGGVATAVVTEDVNVANNNLSSGGTLSIADVDAGQSSFIAQPSVAGTYGTFTLAANGVWTYTANNAQTAIQQLGAGQTLTDSFTATSADGSASQTVTVTITGTNDVPEIGGVATAVVTEDVNVANNNLSSGGTLSIADVDAGQSSFIAQPSVAGTYGTFTLAADGVWTYTANNAQTAIQQLGAGQTLTDSFTATSADGSASQTVTVTIQGTNDVPVIAGVSTGTVTEDVNVTSGNLTSSGTLSIADVDAGQSSFIAQPSVAGTYGTFTLAANGVWTYTANNAQTAIQQLGAGQTLTDSFTATSADGSASQTVTVTITGTNDVPEIGGVATAVVTEDVNVANNNLSSGGTLSIADVDAGQSSFIAQPSVAGTYGTFTLAADGVWTYTANNAQTAIQQLGAGQTLTDSFTATSADGSASQTVTVTIQGTNDVPVIAGVSTGTVTEDVNVTSGNLTSSGTLSIADVDAGQSSFIAQPSVAGTYGTFTLAADGVWTYTANNAQTAIQQLGAGQTLTDSFTATSADGSASQTVTVTIQGTNDVPIIAGVSTGTVTEDANVINANLSSGGTLTIADVDAGQSSFIAQPSVAGTYGTFTLAANGVWTYTVNNAQTAIQQLGAGQTLTDSFTATSADGSASQTVTVTIQGTNDVPVIAGVSTGTVTEDANVANNNLSSSGTLTIADVDAGQSSFIAQPSVAGTYGTFTLAANGVWTYTANNAQTAIQQLGAGQTLTDSFTATSADGSASQTVTVTIQGTNDVPVIAGVSTGTVTEDANVANNNLSSSGTLTIADVDAGQSSFIAQPSVAGTYGTFTLAANGVWTYTANNAQTAIQQLGAGQTLTDSFTATSADGSASQTVTVTIQGTNDVPVIAGVSTGTVTEDANVANNNLSSSGTLTIADVDAGQSSFIAQPSVAGTYGTFTLAANGVWTYTANNAQTAIQQLGAGQTLTDSFTVTSADGSASQTVTVTIQGTNDVPVIAGVSTGTVTEDANVINANLSSGGTLTIADVDAGQSSFIAQPSVAGTYGTFTLAADGVWTYTANNAQTAIQQLGAGQTLTDSFTATSADGSASQTVTVTITGTNDVPEIGGVATAVVTEDVNVANNNLSSGGTLSIADVDAGQSSFIAQPSVAGTYGTFTLAANGVWTYTANNAQTAIQQLGAGQTLTDSFTATSADGSASQTVTVTIQGTNDVPVIAGVSTGTVTEDANVINANLSSGGTLTIADVDAGQSSFIAQPSVAGTYGTFTLAANGVWTYTANNAQTAIQQLGAGQTLTDSFTATSADGSASQTVTVTIQGTNDVPVIAGVSTGTVTEDANVINANLSSSGTLTIADVDAGQSSFIAQPSVAGTYGTFTLAANGVWTYTANNAQTAIQQLGAGQTLTDSFTATSADGSASQTVTVTIQGTNDVPVIAGVSTGTVTEDANVANNNLSSSGTLTIADVDAGQSSFIAQPSVAGTYGTFTLAANGVWTYTANNAQTAIQQLGAGQTLTDSFTVTSADGSASQTVTVTIQGTNDVPVIAGVSTSTVTEDANVINVNLSSGGTLTIADVDAGQSSFIAQPSVAGTYGTFTLAANGVWTYTANNAQTAIQQLGAGQTLTDSFTATSADGSASQTVTVTIQGTNDVPVIAGVSTGTVTEDANVANNNLSSSGTLTIADVDAGQSSFIAQPSVAGTYGTFTLAANGVWTYTANNAQTTIQQLGAGQTLTDSFTAKSLDGTATQLVTVTIQGTNDVPVIAGVSTGTVTEDTALTSGNLTKSGTLTIADVDAGQSSFIAQPSVAGTYGTFTLATNGVWTYTANNAQTAIQQLGAGQTLTDSFTAKSLDGTATQLVTVTIQGTNDVPVIAGVSTGTVTEDIALTSGNLTKSGTLTIADVDAGQSSFIAQPSVAGTYGTFTLATNGVWTYTANNAQTTIQQLGAGQTLTDSFTATSADGSASQTVTVTIQGTNDVPVIAGVSTGTVTEDIALTSGNLTKSGTLTIADVDAGQSSFIAQPSVAGTYGTFTLATNGVWTYTANNAQTAIQQLGAGQTLTDSFTAKSLDGTATQLVTVTIQGTNDVPVIAGVSTGTVTEDTALTSGNLTKSGTLTIADVDAGQSSFIAQPSVAGTYGTFTLATNGVWTYTANNAQTAIQQLGAGQTLTDSFTAKSLDGTATQLVTVTIQGTNDVPVIAGVSTGTVTEDIALTSGNLTKSGTLTIADVDAGQSSFIAQPSVAGTYGTFTLATNGVWTYTANNAQTAIQQLGAGQTLTDSFTATSADGSASQTVTVTIQGTNDVPVIAGVSTGTVTEDIALTNGNLTKSGTLTIADVDAGQSSFIAQPSVAGTYGTFTLAANGVWTYTANNAQTTIQQLGAGQTLTDSFTATSADGSASQTVTVTIQGTNDVPVIAGVSTGTVTEDTALTSGNLTKSGTLTIADVDAGQSSFIAQPSVAGTYGTFTLAANGVWTYTANNAQTAIQQLGAGQTLTDSFTAKSLDGTATQLVTVTIQGTNDVPVIAGVSTGTVTEDVNVTSGNLTSSGTLTIADVDAGQSSFIAQPSVAGTYGTFTLAANGVWTYTANNAQTAIQQLKVGQSLTDSFTAKSFDGTATKVVTVTIQGTNEVPILTNDTKTGNEDTIITGNVLSNDQDSDGGVLTVTAFSINNTSYAAGATATIAGVGTLSIGANGAYSFTPVANWSGSAPSITYTVSDGQGGSATASLQLNVTAVADVPTLGLTTPTSSIPIGTGLIKETWINNILGLTTNGAGATPSTLQAVIEATLLNPSSTTSIQNVQQPGTNDVATGTASKISGLIYLEAGHTYTFSGSGDDSIRIVVGNNVVAQATWGGSQGVFSGNFVPTTTGYYLLSIYHNNSDGPGNYDVNLRDNGGAIKDLSSANFKLYQDVDDVHGVNLRLSELKPDGFYQAYSYNEGSEDTSIPLSRINAALVDTDGSEILAIKLGNIPVGAVLSDGTHTFTSTVGNTSVDITGWNINALTILPPLNFNGNFSLQVTATATETSNGAQESSTVNINVTVYPVDDVPVANIADGITQNIAGAQIDGVLADMGGESQGGVINLNGTPLEGLTSGRVDITYNISGSTITAMAGSNVVFVLSADGPDGTYNFTLLQPLDPINIAYTPTVSGSGNASAYYVNSASGALSASAGDWEMKITASGGNGNVILNSNGLGVTGGAGNTVVNRGEKLTFDFDNTGLDGVANNATGMTLDLIATGSVDVSYKWTAYYTDGTTATGTAILPDGTTASIDIPVTANKYLDRVELENNSSSSSANNKHFRVSGVEFDIEGDKTTDLPFQFTATDGDGDSISGNFTVTVTSDPLNLNLFDFSNEHEKVLSNNSENLLIPEDLSHMGTVAGGHGIDTVKFNENNMGLSTNEIKEHFGHGGWEVIDMAGAGKNDVHLDLDAALKLAHNSDLSVEVNGVTYDHVLKIRGDGDGQQHDTVNIEKTSTQTWNELGNVDAAHGGGKLFEFSNGAEVAHVQVVGVTPTAALPEIPPPTTVA</sequence>
<dbReference type="NCBIfam" id="TIGR01965">
    <property type="entry name" value="VCBS_repeat"/>
    <property type="match status" value="25"/>
</dbReference>
<dbReference type="InterPro" id="IPR040853">
    <property type="entry name" value="RapA2_cadherin-like"/>
</dbReference>
<evidence type="ECO:0000259" key="1">
    <source>
        <dbReference type="Pfam" id="PF17803"/>
    </source>
</evidence>
<dbReference type="PANTHER" id="PTHR14139">
    <property type="entry name" value="CALSYNTENIN"/>
    <property type="match status" value="1"/>
</dbReference>
<feature type="domain" description="RapA2 cadherin-like" evidence="1">
    <location>
        <begin position="620"/>
        <end position="695"/>
    </location>
</feature>
<organism evidence="2 3">
    <name type="scientific">Legionella donaldsonii</name>
    <dbReference type="NCBI Taxonomy" id="45060"/>
    <lineage>
        <taxon>Bacteria</taxon>
        <taxon>Pseudomonadati</taxon>
        <taxon>Pseudomonadota</taxon>
        <taxon>Gammaproteobacteria</taxon>
        <taxon>Legionellales</taxon>
        <taxon>Legionellaceae</taxon>
        <taxon>Legionella</taxon>
    </lineage>
</organism>